<comment type="caution">
    <text evidence="3">The sequence shown here is derived from an EMBL/GenBank/DDBJ whole genome shotgun (WGS) entry which is preliminary data.</text>
</comment>
<reference evidence="3 4" key="1">
    <citation type="journal article" date="2017" name="Front. Microbiol.">
        <title>New Insights into the Diversity of the Genus Faecalibacterium.</title>
        <authorList>
            <person name="Benevides L."/>
            <person name="Burman S."/>
            <person name="Martin R."/>
            <person name="Robert V."/>
            <person name="Thomas M."/>
            <person name="Miquel S."/>
            <person name="Chain F."/>
            <person name="Sokol H."/>
            <person name="Bermudez-Humaran L.G."/>
            <person name="Morrison M."/>
            <person name="Langella P."/>
            <person name="Azevedo V.A."/>
            <person name="Chatel J.M."/>
            <person name="Soares S."/>
        </authorList>
    </citation>
    <scope>NUCLEOTIDE SEQUENCE [LARGE SCALE GENOMIC DNA]</scope>
    <source>
        <strain evidence="3 4">AHMP21</strain>
    </source>
</reference>
<dbReference type="OrthoDB" id="9804747at2"/>
<gene>
    <name evidence="3" type="ORF">CHR60_07020</name>
</gene>
<evidence type="ECO:0000259" key="2">
    <source>
        <dbReference type="PROSITE" id="PS51832"/>
    </source>
</evidence>
<organism evidence="3 4">
    <name type="scientific">Faecalibacterium prausnitzii</name>
    <dbReference type="NCBI Taxonomy" id="853"/>
    <lineage>
        <taxon>Bacteria</taxon>
        <taxon>Bacillati</taxon>
        <taxon>Bacillota</taxon>
        <taxon>Clostridia</taxon>
        <taxon>Eubacteriales</taxon>
        <taxon>Oscillospiraceae</taxon>
        <taxon>Faecalibacterium</taxon>
    </lineage>
</organism>
<dbReference type="Pfam" id="PF13487">
    <property type="entry name" value="HD_5"/>
    <property type="match status" value="1"/>
</dbReference>
<dbReference type="PROSITE" id="PS51832">
    <property type="entry name" value="HD_GYP"/>
    <property type="match status" value="1"/>
</dbReference>
<protein>
    <recommendedName>
        <fullName evidence="2">HD-GYP domain-containing protein</fullName>
    </recommendedName>
</protein>
<dbReference type="PANTHER" id="PTHR45228">
    <property type="entry name" value="CYCLIC DI-GMP PHOSPHODIESTERASE TM_0186-RELATED"/>
    <property type="match status" value="1"/>
</dbReference>
<dbReference type="AlphaFoldDB" id="A0A2A7B520"/>
<evidence type="ECO:0000313" key="3">
    <source>
        <dbReference type="EMBL" id="PDX86493.1"/>
    </source>
</evidence>
<dbReference type="Proteomes" id="UP000220904">
    <property type="component" value="Unassembled WGS sequence"/>
</dbReference>
<keyword evidence="1" id="KW-0812">Transmembrane</keyword>
<dbReference type="InterPro" id="IPR052020">
    <property type="entry name" value="Cyclic_di-GMP/3'3'-cGAMP_PDE"/>
</dbReference>
<dbReference type="InterPro" id="IPR003607">
    <property type="entry name" value="HD/PDEase_dom"/>
</dbReference>
<evidence type="ECO:0000256" key="1">
    <source>
        <dbReference type="SAM" id="Phobius"/>
    </source>
</evidence>
<dbReference type="CDD" id="cd00077">
    <property type="entry name" value="HDc"/>
    <property type="match status" value="1"/>
</dbReference>
<evidence type="ECO:0000313" key="4">
    <source>
        <dbReference type="Proteomes" id="UP000220904"/>
    </source>
</evidence>
<sequence length="377" mass="42775">MKRSFFPFFLQTIRIHYQDPELAFYTKGVLGLLWLVQLPVALWYGAPAQFYALLGAMLLAIGVDLVPFPRQHSRADDYVTSAVMLVCCFVLFWKASIGYFSVFFLLIYLFCNVFILGIAGSAPFSLLGLTGVMLCLRGVLVADPAARYGADFVPRLPFLFLCILGIAYIITFFIQRYWVEKLQQHVILQARIDAERARLSEMSLKVITAMYSALSSKVPEVDLHCEQVAALTQELARRMWLDETACRDGYYAGLLHEVGAVGLPDAVLQNRQLTEEQFQLYQTYVERGYAIILQLQIVDRVAETVRFHREWYDGTGYCTGLRGEEIPLLARILAVADFTDRHRRWDETDAEIAATLTARAGTEFDPVCVEAMKTLLQ</sequence>
<name>A0A2A7B520_9FIRM</name>
<dbReference type="InterPro" id="IPR037522">
    <property type="entry name" value="HD_GYP_dom"/>
</dbReference>
<dbReference type="EMBL" id="NOUV01000014">
    <property type="protein sequence ID" value="PDX86493.1"/>
    <property type="molecule type" value="Genomic_DNA"/>
</dbReference>
<accession>A0A2A7B520</accession>
<feature type="domain" description="HD-GYP" evidence="2">
    <location>
        <begin position="199"/>
        <end position="377"/>
    </location>
</feature>
<feature type="transmembrane region" description="Helical" evidence="1">
    <location>
        <begin position="22"/>
        <end position="44"/>
    </location>
</feature>
<keyword evidence="1" id="KW-0472">Membrane</keyword>
<dbReference type="SUPFAM" id="SSF109604">
    <property type="entry name" value="HD-domain/PDEase-like"/>
    <property type="match status" value="1"/>
</dbReference>
<proteinExistence type="predicted"/>
<dbReference type="RefSeq" id="WP_097792366.1">
    <property type="nucleotide sequence ID" value="NZ_NOUV01000014.1"/>
</dbReference>
<dbReference type="Gene3D" id="1.10.3210.10">
    <property type="entry name" value="Hypothetical protein af1432"/>
    <property type="match status" value="1"/>
</dbReference>
<feature type="transmembrane region" description="Helical" evidence="1">
    <location>
        <begin position="75"/>
        <end position="93"/>
    </location>
</feature>
<feature type="transmembrane region" description="Helical" evidence="1">
    <location>
        <begin position="50"/>
        <end position="68"/>
    </location>
</feature>
<feature type="transmembrane region" description="Helical" evidence="1">
    <location>
        <begin position="158"/>
        <end position="179"/>
    </location>
</feature>
<keyword evidence="1" id="KW-1133">Transmembrane helix</keyword>
<dbReference type="PANTHER" id="PTHR45228:SF1">
    <property type="entry name" value="CYCLIC DI-GMP PHOSPHODIESTERASE TM_0186"/>
    <property type="match status" value="1"/>
</dbReference>